<evidence type="ECO:0000256" key="9">
    <source>
        <dbReference type="PIRSR" id="PIRSR005096-1"/>
    </source>
</evidence>
<evidence type="ECO:0000256" key="11">
    <source>
        <dbReference type="PIRSR" id="PIRSR005096-3"/>
    </source>
</evidence>
<evidence type="ECO:0000313" key="13">
    <source>
        <dbReference type="Proteomes" id="UP000298438"/>
    </source>
</evidence>
<evidence type="ECO:0000256" key="2">
    <source>
        <dbReference type="ARBA" id="ARBA00005028"/>
    </source>
</evidence>
<sequence length="338" mass="36681">MARGVAVTCYTLRNVHGLTVRILDYGGIITDILAPDRSGRFASICLGYDNLQAYEERSPYFGALIGRYANRIAHGRFETEDGSWQLACNNGAHHLHGGVRGFDKQMWRATASADGDTARLVLRRTSPDGEEGYPGNLDVEATYTLTADNALHLGITARTDRTTPVSLTNHAYFNLSGTAGSTILGHELTLHAQDYLPVDAGLIPTGGRQPVAGTPFDFRRPHPIGERIATPGDAQLHAAGGYDHHFVLRNGGALRPAAHVRDPHSGRTLELLTNTPGLQFYSGNFLDGTDGFPYRGAFCLEPGQFPDAPNRPQFPSALLHPGATWRAQIVYRLGVARD</sequence>
<feature type="active site" description="Proton acceptor" evidence="9">
    <location>
        <position position="301"/>
    </location>
</feature>
<feature type="active site" description="Proton donor" evidence="9">
    <location>
        <position position="170"/>
    </location>
</feature>
<dbReference type="InterPro" id="IPR014718">
    <property type="entry name" value="GH-type_carb-bd"/>
</dbReference>
<proteinExistence type="inferred from homology"/>
<reference evidence="12 13" key="1">
    <citation type="submission" date="2019-03" db="EMBL/GenBank/DDBJ databases">
        <title>Draft Genome Sequence of Massilia arenosa sp. nov., a Novel Massilia Species Isolated from a Sandy-loam Maize Soil.</title>
        <authorList>
            <person name="Raths R."/>
            <person name="Peta V."/>
            <person name="Bucking H."/>
        </authorList>
    </citation>
    <scope>NUCLEOTIDE SEQUENCE [LARGE SCALE GENOMIC DNA]</scope>
    <source>
        <strain evidence="12 13">MC02</strain>
    </source>
</reference>
<dbReference type="GO" id="GO:0033499">
    <property type="term" value="P:galactose catabolic process via UDP-galactose, Leloir pathway"/>
    <property type="evidence" value="ECO:0007669"/>
    <property type="project" value="TreeGrafter"/>
</dbReference>
<organism evidence="12 13">
    <name type="scientific">Zemynaea arenosa</name>
    <dbReference type="NCBI Taxonomy" id="2561931"/>
    <lineage>
        <taxon>Bacteria</taxon>
        <taxon>Pseudomonadati</taxon>
        <taxon>Pseudomonadota</taxon>
        <taxon>Betaproteobacteria</taxon>
        <taxon>Burkholderiales</taxon>
        <taxon>Oxalobacteraceae</taxon>
        <taxon>Telluria group</taxon>
        <taxon>Zemynaea</taxon>
    </lineage>
</organism>
<accession>A0A4Y9SEV8</accession>
<dbReference type="Gene3D" id="2.70.98.10">
    <property type="match status" value="1"/>
</dbReference>
<dbReference type="CDD" id="cd09019">
    <property type="entry name" value="galactose_mutarotase_like"/>
    <property type="match status" value="1"/>
</dbReference>
<gene>
    <name evidence="12" type="ORF">E4L96_08600</name>
</gene>
<feature type="binding site" evidence="10">
    <location>
        <position position="243"/>
    </location>
    <ligand>
        <name>beta-D-galactose</name>
        <dbReference type="ChEBI" id="CHEBI:27667"/>
    </ligand>
</feature>
<dbReference type="NCBIfam" id="NF008277">
    <property type="entry name" value="PRK11055.1"/>
    <property type="match status" value="1"/>
</dbReference>
<comment type="similarity">
    <text evidence="3 8">Belongs to the aldose epimerase family.</text>
</comment>
<comment type="caution">
    <text evidence="12">The sequence shown here is derived from an EMBL/GenBank/DDBJ whole genome shotgun (WGS) entry which is preliminary data.</text>
</comment>
<keyword evidence="13" id="KW-1185">Reference proteome</keyword>
<dbReference type="UniPathway" id="UPA00242"/>
<dbReference type="InterPro" id="IPR015443">
    <property type="entry name" value="Aldose_1-epimerase"/>
</dbReference>
<dbReference type="PIRSF" id="PIRSF005096">
    <property type="entry name" value="GALM"/>
    <property type="match status" value="1"/>
</dbReference>
<evidence type="ECO:0000256" key="8">
    <source>
        <dbReference type="PIRNR" id="PIRNR005096"/>
    </source>
</evidence>
<dbReference type="InterPro" id="IPR047215">
    <property type="entry name" value="Galactose_mutarotase-like"/>
</dbReference>
<evidence type="ECO:0000256" key="4">
    <source>
        <dbReference type="ARBA" id="ARBA00013185"/>
    </source>
</evidence>
<dbReference type="OrthoDB" id="9779408at2"/>
<evidence type="ECO:0000313" key="12">
    <source>
        <dbReference type="EMBL" id="TFW21772.1"/>
    </source>
</evidence>
<dbReference type="EC" id="5.1.3.3" evidence="4 8"/>
<dbReference type="InterPro" id="IPR008183">
    <property type="entry name" value="Aldose_1/G6P_1-epimerase"/>
</dbReference>
<dbReference type="PROSITE" id="PS00545">
    <property type="entry name" value="ALDOSE_1_EPIMERASE"/>
    <property type="match status" value="1"/>
</dbReference>
<keyword evidence="6 8" id="KW-0413">Isomerase</keyword>
<comment type="catalytic activity">
    <reaction evidence="1 8">
        <text>alpha-D-glucose = beta-D-glucose</text>
        <dbReference type="Rhea" id="RHEA:10264"/>
        <dbReference type="ChEBI" id="CHEBI:15903"/>
        <dbReference type="ChEBI" id="CHEBI:17925"/>
        <dbReference type="EC" id="5.1.3.3"/>
    </reaction>
</comment>
<dbReference type="GO" id="GO:0006006">
    <property type="term" value="P:glucose metabolic process"/>
    <property type="evidence" value="ECO:0007669"/>
    <property type="project" value="TreeGrafter"/>
</dbReference>
<evidence type="ECO:0000256" key="10">
    <source>
        <dbReference type="PIRSR" id="PIRSR005096-2"/>
    </source>
</evidence>
<comment type="pathway">
    <text evidence="2 8">Carbohydrate metabolism; hexose metabolism.</text>
</comment>
<evidence type="ECO:0000256" key="1">
    <source>
        <dbReference type="ARBA" id="ARBA00001614"/>
    </source>
</evidence>
<evidence type="ECO:0000256" key="3">
    <source>
        <dbReference type="ARBA" id="ARBA00006206"/>
    </source>
</evidence>
<dbReference type="AlphaFoldDB" id="A0A4Y9SEV8"/>
<evidence type="ECO:0000256" key="6">
    <source>
        <dbReference type="ARBA" id="ARBA00023235"/>
    </source>
</evidence>
<dbReference type="SUPFAM" id="SSF74650">
    <property type="entry name" value="Galactose mutarotase-like"/>
    <property type="match status" value="1"/>
</dbReference>
<name>A0A4Y9SEV8_9BURK</name>
<dbReference type="Proteomes" id="UP000298438">
    <property type="component" value="Unassembled WGS sequence"/>
</dbReference>
<dbReference type="InterPro" id="IPR011013">
    <property type="entry name" value="Gal_mutarotase_sf_dom"/>
</dbReference>
<feature type="binding site" evidence="11">
    <location>
        <begin position="70"/>
        <end position="71"/>
    </location>
    <ligand>
        <name>beta-D-galactose</name>
        <dbReference type="ChEBI" id="CHEBI:27667"/>
    </ligand>
</feature>
<dbReference type="Pfam" id="PF01263">
    <property type="entry name" value="Aldose_epim"/>
    <property type="match status" value="1"/>
</dbReference>
<dbReference type="EMBL" id="SPVF01000115">
    <property type="protein sequence ID" value="TFW21772.1"/>
    <property type="molecule type" value="Genomic_DNA"/>
</dbReference>
<feature type="binding site" evidence="11">
    <location>
        <begin position="170"/>
        <end position="172"/>
    </location>
    <ligand>
        <name>beta-D-galactose</name>
        <dbReference type="ChEBI" id="CHEBI:27667"/>
    </ligand>
</feature>
<dbReference type="PANTHER" id="PTHR10091:SF0">
    <property type="entry name" value="GALACTOSE MUTAROTASE"/>
    <property type="match status" value="1"/>
</dbReference>
<dbReference type="InterPro" id="IPR018052">
    <property type="entry name" value="Ald1_epimerase_CS"/>
</dbReference>
<evidence type="ECO:0000256" key="5">
    <source>
        <dbReference type="ARBA" id="ARBA00014165"/>
    </source>
</evidence>
<dbReference type="PANTHER" id="PTHR10091">
    <property type="entry name" value="ALDOSE-1-EPIMERASE"/>
    <property type="match status" value="1"/>
</dbReference>
<keyword evidence="7 8" id="KW-0119">Carbohydrate metabolism</keyword>
<protein>
    <recommendedName>
        <fullName evidence="5 8">Aldose 1-epimerase</fullName>
        <ecNumber evidence="4 8">5.1.3.3</ecNumber>
    </recommendedName>
</protein>
<dbReference type="GO" id="GO:0030246">
    <property type="term" value="F:carbohydrate binding"/>
    <property type="evidence" value="ECO:0007669"/>
    <property type="project" value="InterPro"/>
</dbReference>
<dbReference type="GO" id="GO:0004034">
    <property type="term" value="F:aldose 1-epimerase activity"/>
    <property type="evidence" value="ECO:0007669"/>
    <property type="project" value="UniProtKB-EC"/>
</dbReference>
<evidence type="ECO:0000256" key="7">
    <source>
        <dbReference type="ARBA" id="ARBA00023277"/>
    </source>
</evidence>